<keyword evidence="1" id="KW-0472">Membrane</keyword>
<accession>A0ABS7HUH3</accession>
<evidence type="ECO:0000256" key="1">
    <source>
        <dbReference type="SAM" id="Phobius"/>
    </source>
</evidence>
<sequence length="176" mass="18885">MMHAACKNDEGLSFVELIVSVLVSVIVIVAIATVLANSWQAQEQVTTVTQATNRGQLVSSTIERAMRNALFFEVTESGTVLRVRTSLSGDKKCQGFRITDAAAQFTWNSVTLTTSNTAWPSWQPGINAQGGTPYFVRTPEGSLSYTFKITTEAAPVAFSGDVAPRSVQETGSGGCW</sequence>
<evidence type="ECO:0000313" key="3">
    <source>
        <dbReference type="Proteomes" id="UP000777440"/>
    </source>
</evidence>
<dbReference type="Proteomes" id="UP000777440">
    <property type="component" value="Unassembled WGS sequence"/>
</dbReference>
<gene>
    <name evidence="2" type="ORF">JNB61_03835</name>
</gene>
<name>A0ABS7HUH3_9MICO</name>
<reference evidence="2 3" key="1">
    <citation type="journal article" date="2021" name="MBio">
        <title>Poor Competitiveness of Bradyrhizobium in Pigeon Pea Root Colonization in Indian Soils.</title>
        <authorList>
            <person name="Chalasani D."/>
            <person name="Basu A."/>
            <person name="Pullabhotla S.V.S.R.N."/>
            <person name="Jorrin B."/>
            <person name="Neal A.L."/>
            <person name="Poole P.S."/>
            <person name="Podile A.R."/>
            <person name="Tkacz A."/>
        </authorList>
    </citation>
    <scope>NUCLEOTIDE SEQUENCE [LARGE SCALE GENOMIC DNA]</scope>
    <source>
        <strain evidence="2 3">HU12</strain>
    </source>
</reference>
<organism evidence="2 3">
    <name type="scientific">Microbacterium ureisolvens</name>
    <dbReference type="NCBI Taxonomy" id="2781186"/>
    <lineage>
        <taxon>Bacteria</taxon>
        <taxon>Bacillati</taxon>
        <taxon>Actinomycetota</taxon>
        <taxon>Actinomycetes</taxon>
        <taxon>Micrococcales</taxon>
        <taxon>Microbacteriaceae</taxon>
        <taxon>Microbacterium</taxon>
    </lineage>
</organism>
<proteinExistence type="predicted"/>
<dbReference type="EMBL" id="JAEUAX010000001">
    <property type="protein sequence ID" value="MBW9108893.1"/>
    <property type="molecule type" value="Genomic_DNA"/>
</dbReference>
<protein>
    <recommendedName>
        <fullName evidence="4">Prepilin-type N-terminal cleavage/methylation domain-containing protein</fullName>
    </recommendedName>
</protein>
<comment type="caution">
    <text evidence="2">The sequence shown here is derived from an EMBL/GenBank/DDBJ whole genome shotgun (WGS) entry which is preliminary data.</text>
</comment>
<keyword evidence="3" id="KW-1185">Reference proteome</keyword>
<keyword evidence="1" id="KW-0812">Transmembrane</keyword>
<dbReference type="RefSeq" id="WP_220338767.1">
    <property type="nucleotide sequence ID" value="NZ_JAEUAX010000001.1"/>
</dbReference>
<feature type="transmembrane region" description="Helical" evidence="1">
    <location>
        <begin position="12"/>
        <end position="36"/>
    </location>
</feature>
<keyword evidence="1" id="KW-1133">Transmembrane helix</keyword>
<evidence type="ECO:0008006" key="4">
    <source>
        <dbReference type="Google" id="ProtNLM"/>
    </source>
</evidence>
<evidence type="ECO:0000313" key="2">
    <source>
        <dbReference type="EMBL" id="MBW9108893.1"/>
    </source>
</evidence>